<dbReference type="EMBL" id="BAABIM010000001">
    <property type="protein sequence ID" value="GAA4676425.1"/>
    <property type="molecule type" value="Genomic_DNA"/>
</dbReference>
<keyword evidence="2" id="KW-1185">Reference proteome</keyword>
<accession>A0ABP8W1G2</accession>
<gene>
    <name evidence="1" type="ORF">GCM10023226_12050</name>
</gene>
<proteinExistence type="predicted"/>
<organism evidence="1 2">
    <name type="scientific">Nocardioides nanhaiensis</name>
    <dbReference type="NCBI Taxonomy" id="1476871"/>
    <lineage>
        <taxon>Bacteria</taxon>
        <taxon>Bacillati</taxon>
        <taxon>Actinomycetota</taxon>
        <taxon>Actinomycetes</taxon>
        <taxon>Propionibacteriales</taxon>
        <taxon>Nocardioidaceae</taxon>
        <taxon>Nocardioides</taxon>
    </lineage>
</organism>
<protein>
    <submittedName>
        <fullName evidence="1">Uncharacterized protein</fullName>
    </submittedName>
</protein>
<reference evidence="2" key="1">
    <citation type="journal article" date="2019" name="Int. J. Syst. Evol. Microbiol.">
        <title>The Global Catalogue of Microorganisms (GCM) 10K type strain sequencing project: providing services to taxonomists for standard genome sequencing and annotation.</title>
        <authorList>
            <consortium name="The Broad Institute Genomics Platform"/>
            <consortium name="The Broad Institute Genome Sequencing Center for Infectious Disease"/>
            <person name="Wu L."/>
            <person name="Ma J."/>
        </authorList>
    </citation>
    <scope>NUCLEOTIDE SEQUENCE [LARGE SCALE GENOMIC DNA]</scope>
    <source>
        <strain evidence="2">JCM 18127</strain>
    </source>
</reference>
<sequence length="181" mass="19359">MAWEEQLFALFEDLEQQAEALADAARAPDLLDRGRAEYQQVSLASRLVASLELPLLLEVEGVGPLRGRLERVGTGWCLLSGDGGSAQDWIVSLAAVTGATGVSERSVPEVAWSPLTRLTLGSALRRLAEAGERCVLHRRDGSRLEGVLRRVGADFAELREPSGRLVLVAFAAIAAAQGEDA</sequence>
<dbReference type="Proteomes" id="UP001500621">
    <property type="component" value="Unassembled WGS sequence"/>
</dbReference>
<comment type="caution">
    <text evidence="1">The sequence shown here is derived from an EMBL/GenBank/DDBJ whole genome shotgun (WGS) entry which is preliminary data.</text>
</comment>
<evidence type="ECO:0000313" key="2">
    <source>
        <dbReference type="Proteomes" id="UP001500621"/>
    </source>
</evidence>
<dbReference type="RefSeq" id="WP_345263652.1">
    <property type="nucleotide sequence ID" value="NZ_BAABIM010000001.1"/>
</dbReference>
<name>A0ABP8W1G2_9ACTN</name>
<evidence type="ECO:0000313" key="1">
    <source>
        <dbReference type="EMBL" id="GAA4676425.1"/>
    </source>
</evidence>